<name>A0A238U4X6_9FLAO</name>
<evidence type="ECO:0000313" key="3">
    <source>
        <dbReference type="Proteomes" id="UP000215214"/>
    </source>
</evidence>
<dbReference type="AlphaFoldDB" id="A0A238U4X6"/>
<keyword evidence="1" id="KW-0812">Transmembrane</keyword>
<dbReference type="EMBL" id="LT899436">
    <property type="protein sequence ID" value="SNR14152.1"/>
    <property type="molecule type" value="Genomic_DNA"/>
</dbReference>
<evidence type="ECO:0000313" key="2">
    <source>
        <dbReference type="EMBL" id="SNR14152.1"/>
    </source>
</evidence>
<keyword evidence="3" id="KW-1185">Reference proteome</keyword>
<evidence type="ECO:0000256" key="1">
    <source>
        <dbReference type="SAM" id="Phobius"/>
    </source>
</evidence>
<keyword evidence="1" id="KW-0472">Membrane</keyword>
<dbReference type="Proteomes" id="UP000215214">
    <property type="component" value="Chromosome TJEJU"/>
</dbReference>
<organism evidence="2 3">
    <name type="scientific">Tenacibaculum jejuense</name>
    <dbReference type="NCBI Taxonomy" id="584609"/>
    <lineage>
        <taxon>Bacteria</taxon>
        <taxon>Pseudomonadati</taxon>
        <taxon>Bacteroidota</taxon>
        <taxon>Flavobacteriia</taxon>
        <taxon>Flavobacteriales</taxon>
        <taxon>Flavobacteriaceae</taxon>
        <taxon>Tenacibaculum</taxon>
    </lineage>
</organism>
<gene>
    <name evidence="2" type="ORF">TJEJU_0353</name>
</gene>
<dbReference type="RefSeq" id="WP_095069016.1">
    <property type="nucleotide sequence ID" value="NZ_LT899436.1"/>
</dbReference>
<dbReference type="InterPro" id="IPR045749">
    <property type="entry name" value="DUF6090"/>
</dbReference>
<accession>A0A238U4X6</accession>
<dbReference type="Pfam" id="PF19578">
    <property type="entry name" value="DUF6090"/>
    <property type="match status" value="1"/>
</dbReference>
<proteinExistence type="predicted"/>
<feature type="transmembrane region" description="Helical" evidence="1">
    <location>
        <begin position="12"/>
        <end position="31"/>
    </location>
</feature>
<sequence length="223" mass="26122">MGFLTKKTLKKNLLYYIGEIIVIVLGIFIAIQLNNWNDNRKIKAEEKKVIKQLLTDLDKEKFVLNSSINGLNKSQEFLKKIIYKSNHKNLDSIYFHIASSFTHFPINAVYVNLKSSGKLDIISNDKIRHDIVNYYEVNYKIYQKLENSHEKFINEKISSYFNSELPIDTALFVNPDLVKIKLKDEKFRKLIIEQISTCRLIKSYLNINSIDQLITVIKNNQTE</sequence>
<dbReference type="KEGG" id="tje:TJEJU_0353"/>
<dbReference type="OrthoDB" id="821805at2"/>
<protein>
    <submittedName>
        <fullName evidence="2">Uncharacterized protein</fullName>
    </submittedName>
</protein>
<keyword evidence="1" id="KW-1133">Transmembrane helix</keyword>
<reference evidence="2 3" key="1">
    <citation type="submission" date="2017-07" db="EMBL/GenBank/DDBJ databases">
        <authorList>
            <person name="Sun Z.S."/>
            <person name="Albrecht U."/>
            <person name="Echele G."/>
            <person name="Lee C.C."/>
        </authorList>
    </citation>
    <scope>NUCLEOTIDE SEQUENCE [LARGE SCALE GENOMIC DNA]</scope>
    <source>
        <strain evidence="3">type strain: KCTC 22618</strain>
    </source>
</reference>